<dbReference type="InterPro" id="IPR036890">
    <property type="entry name" value="HATPase_C_sf"/>
</dbReference>
<dbReference type="SUPFAM" id="SSF55874">
    <property type="entry name" value="ATPase domain of HSP90 chaperone/DNA topoisomerase II/histidine kinase"/>
    <property type="match status" value="1"/>
</dbReference>
<dbReference type="Gene3D" id="3.30.565.10">
    <property type="entry name" value="Histidine kinase-like ATPase, C-terminal domain"/>
    <property type="match status" value="1"/>
</dbReference>
<name>A0A4Q2U4M3_9HYPH</name>
<dbReference type="InterPro" id="IPR005467">
    <property type="entry name" value="His_kinase_dom"/>
</dbReference>
<keyword evidence="10" id="KW-1185">Reference proteome</keyword>
<keyword evidence="6" id="KW-0067">ATP-binding</keyword>
<dbReference type="InterPro" id="IPR003594">
    <property type="entry name" value="HATPase_dom"/>
</dbReference>
<reference evidence="9 10" key="1">
    <citation type="submission" date="2018-12" db="EMBL/GenBank/DDBJ databases">
        <authorList>
            <person name="Grouzdev D.S."/>
            <person name="Krutkina M.S."/>
        </authorList>
    </citation>
    <scope>NUCLEOTIDE SEQUENCE [LARGE SCALE GENOMIC DNA]</scope>
    <source>
        <strain evidence="9 10">RmlP026</strain>
    </source>
</reference>
<protein>
    <recommendedName>
        <fullName evidence="2">histidine kinase</fullName>
        <ecNumber evidence="2">2.7.13.3</ecNumber>
    </recommendedName>
</protein>
<evidence type="ECO:0000256" key="3">
    <source>
        <dbReference type="ARBA" id="ARBA00022679"/>
    </source>
</evidence>
<comment type="catalytic activity">
    <reaction evidence="1">
        <text>ATP + protein L-histidine = ADP + protein N-phospho-L-histidine.</text>
        <dbReference type="EC" id="2.7.13.3"/>
    </reaction>
</comment>
<keyword evidence="3" id="KW-0808">Transferase</keyword>
<feature type="transmembrane region" description="Helical" evidence="7">
    <location>
        <begin position="146"/>
        <end position="163"/>
    </location>
</feature>
<evidence type="ECO:0000256" key="5">
    <source>
        <dbReference type="ARBA" id="ARBA00022777"/>
    </source>
</evidence>
<dbReference type="OrthoDB" id="9785252at2"/>
<evidence type="ECO:0000313" key="9">
    <source>
        <dbReference type="EMBL" id="RYC29745.1"/>
    </source>
</evidence>
<dbReference type="GO" id="GO:0000155">
    <property type="term" value="F:phosphorelay sensor kinase activity"/>
    <property type="evidence" value="ECO:0007669"/>
    <property type="project" value="TreeGrafter"/>
</dbReference>
<evidence type="ECO:0000256" key="4">
    <source>
        <dbReference type="ARBA" id="ARBA00022741"/>
    </source>
</evidence>
<keyword evidence="5 9" id="KW-0418">Kinase</keyword>
<dbReference type="InterPro" id="IPR050980">
    <property type="entry name" value="2C_sensor_his_kinase"/>
</dbReference>
<dbReference type="SMART" id="SM00387">
    <property type="entry name" value="HATPase_c"/>
    <property type="match status" value="1"/>
</dbReference>
<evidence type="ECO:0000256" key="2">
    <source>
        <dbReference type="ARBA" id="ARBA00012438"/>
    </source>
</evidence>
<evidence type="ECO:0000256" key="1">
    <source>
        <dbReference type="ARBA" id="ARBA00000085"/>
    </source>
</evidence>
<dbReference type="PANTHER" id="PTHR44936">
    <property type="entry name" value="SENSOR PROTEIN CREC"/>
    <property type="match status" value="1"/>
</dbReference>
<feature type="transmembrane region" description="Helical" evidence="7">
    <location>
        <begin position="175"/>
        <end position="198"/>
    </location>
</feature>
<proteinExistence type="predicted"/>
<dbReference type="RefSeq" id="WP_129229110.1">
    <property type="nucleotide sequence ID" value="NZ_QYBB01000041.1"/>
</dbReference>
<feature type="transmembrane region" description="Helical" evidence="7">
    <location>
        <begin position="67"/>
        <end position="86"/>
    </location>
</feature>
<gene>
    <name evidence="9" type="ORF">D3273_22335</name>
</gene>
<keyword evidence="4" id="KW-0547">Nucleotide-binding</keyword>
<reference evidence="9 10" key="2">
    <citation type="submission" date="2019-02" db="EMBL/GenBank/DDBJ databases">
        <title>'Lichenibacterium ramalinii' gen. nov. sp. nov., 'Lichenibacterium minor' gen. nov. sp. nov.</title>
        <authorList>
            <person name="Pankratov T."/>
        </authorList>
    </citation>
    <scope>NUCLEOTIDE SEQUENCE [LARGE SCALE GENOMIC DNA]</scope>
    <source>
        <strain evidence="9 10">RmlP026</strain>
    </source>
</reference>
<feature type="transmembrane region" description="Helical" evidence="7">
    <location>
        <begin position="42"/>
        <end position="61"/>
    </location>
</feature>
<evidence type="ECO:0000313" key="10">
    <source>
        <dbReference type="Proteomes" id="UP000290759"/>
    </source>
</evidence>
<dbReference type="PROSITE" id="PS50109">
    <property type="entry name" value="HIS_KIN"/>
    <property type="match status" value="1"/>
</dbReference>
<dbReference type="Pfam" id="PF02518">
    <property type="entry name" value="HATPase_c"/>
    <property type="match status" value="1"/>
</dbReference>
<dbReference type="GO" id="GO:0005886">
    <property type="term" value="C:plasma membrane"/>
    <property type="evidence" value="ECO:0007669"/>
    <property type="project" value="TreeGrafter"/>
</dbReference>
<dbReference type="EMBL" id="QYBB01000041">
    <property type="protein sequence ID" value="RYC29745.1"/>
    <property type="molecule type" value="Genomic_DNA"/>
</dbReference>
<dbReference type="GO" id="GO:0005524">
    <property type="term" value="F:ATP binding"/>
    <property type="evidence" value="ECO:0007669"/>
    <property type="project" value="UniProtKB-KW"/>
</dbReference>
<dbReference type="Proteomes" id="UP000290759">
    <property type="component" value="Unassembled WGS sequence"/>
</dbReference>
<evidence type="ECO:0000259" key="8">
    <source>
        <dbReference type="PROSITE" id="PS50109"/>
    </source>
</evidence>
<keyword evidence="7" id="KW-1133">Transmembrane helix</keyword>
<dbReference type="PANTHER" id="PTHR44936:SF10">
    <property type="entry name" value="SENSOR PROTEIN RSTB"/>
    <property type="match status" value="1"/>
</dbReference>
<dbReference type="AlphaFoldDB" id="A0A4Q2U4M3"/>
<keyword evidence="7" id="KW-0812">Transmembrane</keyword>
<dbReference type="PRINTS" id="PR00344">
    <property type="entry name" value="BCTRLSENSOR"/>
</dbReference>
<feature type="domain" description="Histidine kinase" evidence="8">
    <location>
        <begin position="234"/>
        <end position="441"/>
    </location>
</feature>
<evidence type="ECO:0000256" key="6">
    <source>
        <dbReference type="ARBA" id="ARBA00022840"/>
    </source>
</evidence>
<dbReference type="InterPro" id="IPR004358">
    <property type="entry name" value="Sig_transdc_His_kin-like_C"/>
</dbReference>
<comment type="caution">
    <text evidence="9">The sequence shown here is derived from an EMBL/GenBank/DDBJ whole genome shotgun (WGS) entry which is preliminary data.</text>
</comment>
<dbReference type="EC" id="2.7.13.3" evidence="2"/>
<evidence type="ECO:0000256" key="7">
    <source>
        <dbReference type="SAM" id="Phobius"/>
    </source>
</evidence>
<keyword evidence="7" id="KW-0472">Membrane</keyword>
<sequence>MSAAVALPVSDALAPPFAGDAGVEAGGEDAPGHKNLLLLVQLRWIAVGGQLVTLGIVGAGLRVALPIGPMAGVLLGLVLVNAGSLIRLSRPSPVARAELALAMLLDIGALTLQLGLTGGATNPFTFLYLLQVTLAAVLLDGAATWAVVAVTALCFCALTRAYLPLDLSGLPGADLFALHIAGMLICFLLDAALLVVFVTRVTRNLRARDARLAALRQRAAEEDGIVRMGLLASGAAHLLGTPLSTLSVILGDWRRMPALTGDPELMGELDVLEAEVRRCKAILTGILVSAGEARGESAAATTLHTFLDELVAEWRGAHPAAQLHYDDAVAEDPAIVSDTALKQVIVNLLDNAFEVSPDWLRLRVGLESGLLRLSVEDRGPGFAAEILADVGTPYRSTKGRQGGGLGLFLVFNVVRKLGGRVSVGNAPGGGAAVEMTLPLSALAVAAREPAGPAHAGRDGADG</sequence>
<organism evidence="9 10">
    <name type="scientific">Lichenibacterium minor</name>
    <dbReference type="NCBI Taxonomy" id="2316528"/>
    <lineage>
        <taxon>Bacteria</taxon>
        <taxon>Pseudomonadati</taxon>
        <taxon>Pseudomonadota</taxon>
        <taxon>Alphaproteobacteria</taxon>
        <taxon>Hyphomicrobiales</taxon>
        <taxon>Lichenihabitantaceae</taxon>
        <taxon>Lichenibacterium</taxon>
    </lineage>
</organism>
<accession>A0A4Q2U4M3</accession>